<accession>A0AAV5T1R9</accession>
<dbReference type="Proteomes" id="UP001432027">
    <property type="component" value="Unassembled WGS sequence"/>
</dbReference>
<organism evidence="1 2">
    <name type="scientific">Pristionchus entomophagus</name>
    <dbReference type="NCBI Taxonomy" id="358040"/>
    <lineage>
        <taxon>Eukaryota</taxon>
        <taxon>Metazoa</taxon>
        <taxon>Ecdysozoa</taxon>
        <taxon>Nematoda</taxon>
        <taxon>Chromadorea</taxon>
        <taxon>Rhabditida</taxon>
        <taxon>Rhabditina</taxon>
        <taxon>Diplogasteromorpha</taxon>
        <taxon>Diplogasteroidea</taxon>
        <taxon>Neodiplogasteridae</taxon>
        <taxon>Pristionchus</taxon>
    </lineage>
</organism>
<dbReference type="AlphaFoldDB" id="A0AAV5T1R9"/>
<evidence type="ECO:0000313" key="2">
    <source>
        <dbReference type="Proteomes" id="UP001432027"/>
    </source>
</evidence>
<proteinExistence type="predicted"/>
<dbReference type="EMBL" id="BTSX01000002">
    <property type="protein sequence ID" value="GMS85686.1"/>
    <property type="molecule type" value="Genomic_DNA"/>
</dbReference>
<feature type="non-terminal residue" evidence="1">
    <location>
        <position position="104"/>
    </location>
</feature>
<protein>
    <submittedName>
        <fullName evidence="1">Uncharacterized protein</fullName>
    </submittedName>
</protein>
<evidence type="ECO:0000313" key="1">
    <source>
        <dbReference type="EMBL" id="GMS85686.1"/>
    </source>
</evidence>
<sequence length="104" mass="11346">IDEPSFMHQKASKIILQYERQINPNLILRLGEGIRRSSCPRHPLAIAFSDTVVAPSSGRVTSCALTTFQKRPKIPVAPFAFVSSGAEICLCAALMKSGCLRSDE</sequence>
<feature type="non-terminal residue" evidence="1">
    <location>
        <position position="1"/>
    </location>
</feature>
<comment type="caution">
    <text evidence="1">The sequence shown here is derived from an EMBL/GenBank/DDBJ whole genome shotgun (WGS) entry which is preliminary data.</text>
</comment>
<reference evidence="1" key="1">
    <citation type="submission" date="2023-10" db="EMBL/GenBank/DDBJ databases">
        <title>Genome assembly of Pristionchus species.</title>
        <authorList>
            <person name="Yoshida K."/>
            <person name="Sommer R.J."/>
        </authorList>
    </citation>
    <scope>NUCLEOTIDE SEQUENCE</scope>
    <source>
        <strain evidence="1">RS0144</strain>
    </source>
</reference>
<name>A0AAV5T1R9_9BILA</name>
<keyword evidence="2" id="KW-1185">Reference proteome</keyword>
<gene>
    <name evidence="1" type="ORF">PENTCL1PPCAC_7861</name>
</gene>